<evidence type="ECO:0000313" key="1">
    <source>
        <dbReference type="EMBL" id="NRO34940.1"/>
    </source>
</evidence>
<name>A0A9Q5C5X3_LACHE</name>
<dbReference type="AlphaFoldDB" id="A0A9Q5C5X3"/>
<comment type="caution">
    <text evidence="1">The sequence shown here is derived from an EMBL/GenBank/DDBJ whole genome shotgun (WGS) entry which is preliminary data.</text>
</comment>
<organism evidence="1 2">
    <name type="scientific">Lactobacillus helveticus</name>
    <name type="common">Lactobacillus suntoryeus</name>
    <dbReference type="NCBI Taxonomy" id="1587"/>
    <lineage>
        <taxon>Bacteria</taxon>
        <taxon>Bacillati</taxon>
        <taxon>Bacillota</taxon>
        <taxon>Bacilli</taxon>
        <taxon>Lactobacillales</taxon>
        <taxon>Lactobacillaceae</taxon>
        <taxon>Lactobacillus</taxon>
    </lineage>
</organism>
<dbReference type="RefSeq" id="WP_173007173.1">
    <property type="nucleotide sequence ID" value="NZ_WCHB01000034.1"/>
</dbReference>
<gene>
    <name evidence="1" type="ORF">IMAU30003_01188</name>
</gene>
<dbReference type="Proteomes" id="UP000651333">
    <property type="component" value="Unassembled WGS sequence"/>
</dbReference>
<dbReference type="EMBL" id="WCHB01000034">
    <property type="protein sequence ID" value="NRO34940.1"/>
    <property type="molecule type" value="Genomic_DNA"/>
</dbReference>
<sequence length="266" mass="31021">MTESSLTEKLMTAIGDQEKTGVNTDALNTVIEQQANRINSNNETEQARKNVLTSIMSDNKVDYRFSDFSQKINQSYDEIAQYAKDAKSKHVEPSFIKENVNKMLNELKEAYFDNIDYQLEKIEHDKKLFSENYQPRNPYDNPLVELLKRQDFKANLESLSQTNFDSYLDKLDLTKLSNYEINLLIAKGRSFESPNTNKIYAFKLENNKLKPYQNTETWKTLTSNENQLNILKRQKQQNRINRIQVATKSGQIRSIGFDSQYILSKI</sequence>
<reference evidence="1" key="1">
    <citation type="submission" date="2019-09" db="EMBL/GenBank/DDBJ databases">
        <title>Comparative genomic analysis of Lactobacillus helveticus.</title>
        <authorList>
            <person name="Zhang H."/>
            <person name="Chen Y."/>
            <person name="Zhong Z."/>
        </authorList>
    </citation>
    <scope>NUCLEOTIDE SEQUENCE</scope>
    <source>
        <strain evidence="1">IMAU30003</strain>
    </source>
</reference>
<evidence type="ECO:0000313" key="2">
    <source>
        <dbReference type="Proteomes" id="UP000651333"/>
    </source>
</evidence>
<accession>A0A9Q5C5X3</accession>
<proteinExistence type="predicted"/>
<protein>
    <submittedName>
        <fullName evidence="1">Uncharacterized protein</fullName>
    </submittedName>
</protein>